<comment type="caution">
    <text evidence="2">The sequence shown here is derived from an EMBL/GenBank/DDBJ whole genome shotgun (WGS) entry which is preliminary data.</text>
</comment>
<keyword evidence="3" id="KW-1185">Reference proteome</keyword>
<evidence type="ECO:0000313" key="2">
    <source>
        <dbReference type="EMBL" id="CAD7053626.1"/>
    </source>
</evidence>
<dbReference type="CDD" id="cd00093">
    <property type="entry name" value="HTH_XRE"/>
    <property type="match status" value="1"/>
</dbReference>
<dbReference type="InterPro" id="IPR001387">
    <property type="entry name" value="Cro/C1-type_HTH"/>
</dbReference>
<reference evidence="2 3" key="1">
    <citation type="submission" date="2020-11" db="EMBL/GenBank/DDBJ databases">
        <authorList>
            <person name="Lassalle F."/>
        </authorList>
    </citation>
    <scope>NUCLEOTIDE SEQUENCE [LARGE SCALE GENOMIC DNA]</scope>
    <source>
        <strain evidence="2 3">JC140</strain>
    </source>
</reference>
<organism evidence="2 3">
    <name type="scientific">Pseudorhizobium endolithicum</name>
    <dbReference type="NCBI Taxonomy" id="1191678"/>
    <lineage>
        <taxon>Bacteria</taxon>
        <taxon>Pseudomonadati</taxon>
        <taxon>Pseudomonadota</taxon>
        <taxon>Alphaproteobacteria</taxon>
        <taxon>Hyphomicrobiales</taxon>
        <taxon>Rhizobiaceae</taxon>
        <taxon>Rhizobium/Agrobacterium group</taxon>
        <taxon>Pseudorhizobium</taxon>
    </lineage>
</organism>
<proteinExistence type="predicted"/>
<dbReference type="SUPFAM" id="SSF47413">
    <property type="entry name" value="lambda repressor-like DNA-binding domains"/>
    <property type="match status" value="1"/>
</dbReference>
<sequence length="120" mass="13227">MVDNIKEEFARRVYKMMLSKGMTQSELARVSNLERNRISSYVRGVALPTGLSLTKLASALGVKPTELLPDSRLDEEKPAYSVSISADGKDMRLTADMWLPVGIGAQVIQLLAEHARTPKP</sequence>
<dbReference type="EMBL" id="CABFWF030000018">
    <property type="protein sequence ID" value="CAD7053626.1"/>
    <property type="molecule type" value="Genomic_DNA"/>
</dbReference>
<dbReference type="SMART" id="SM00530">
    <property type="entry name" value="HTH_XRE"/>
    <property type="match status" value="1"/>
</dbReference>
<dbReference type="Gene3D" id="1.10.260.40">
    <property type="entry name" value="lambda repressor-like DNA-binding domains"/>
    <property type="match status" value="1"/>
</dbReference>
<protein>
    <submittedName>
        <fullName evidence="2">XRE family transcriptional regulator</fullName>
    </submittedName>
</protein>
<name>A0ABM8PXB4_9HYPH</name>
<dbReference type="Pfam" id="PF01381">
    <property type="entry name" value="HTH_3"/>
    <property type="match status" value="1"/>
</dbReference>
<dbReference type="InterPro" id="IPR010982">
    <property type="entry name" value="Lambda_DNA-bd_dom_sf"/>
</dbReference>
<dbReference type="PROSITE" id="PS50943">
    <property type="entry name" value="HTH_CROC1"/>
    <property type="match status" value="1"/>
</dbReference>
<dbReference type="Proteomes" id="UP000606921">
    <property type="component" value="Unassembled WGS sequence"/>
</dbReference>
<evidence type="ECO:0000259" key="1">
    <source>
        <dbReference type="PROSITE" id="PS50943"/>
    </source>
</evidence>
<evidence type="ECO:0000313" key="3">
    <source>
        <dbReference type="Proteomes" id="UP000606921"/>
    </source>
</evidence>
<accession>A0ABM8PXB4</accession>
<gene>
    <name evidence="2" type="ORF">REJC140_02024</name>
</gene>
<feature type="domain" description="HTH cro/C1-type" evidence="1">
    <location>
        <begin position="13"/>
        <end position="67"/>
    </location>
</feature>
<dbReference type="RefSeq" id="WP_142593984.1">
    <property type="nucleotide sequence ID" value="NZ_CABFWF030000018.1"/>
</dbReference>